<keyword evidence="1" id="KW-0540">Nuclease</keyword>
<dbReference type="GO" id="GO:0006308">
    <property type="term" value="P:DNA catabolic process"/>
    <property type="evidence" value="ECO:0007669"/>
    <property type="project" value="InterPro"/>
</dbReference>
<keyword evidence="8" id="KW-1185">Reference proteome</keyword>
<organism evidence="7 8">
    <name type="scientific">Hymenobacter psychrophilus</name>
    <dbReference type="NCBI Taxonomy" id="651662"/>
    <lineage>
        <taxon>Bacteria</taxon>
        <taxon>Pseudomonadati</taxon>
        <taxon>Bacteroidota</taxon>
        <taxon>Cytophagia</taxon>
        <taxon>Cytophagales</taxon>
        <taxon>Hymenobacteraceae</taxon>
        <taxon>Hymenobacter</taxon>
    </lineage>
</organism>
<dbReference type="SUPFAM" id="SSF48537">
    <property type="entry name" value="Phospholipase C/P1 nuclease"/>
    <property type="match status" value="1"/>
</dbReference>
<dbReference type="OrthoDB" id="267579at2"/>
<evidence type="ECO:0000313" key="7">
    <source>
        <dbReference type="EMBL" id="SDX44352.1"/>
    </source>
</evidence>
<dbReference type="PANTHER" id="PTHR33146">
    <property type="entry name" value="ENDONUCLEASE 4"/>
    <property type="match status" value="1"/>
</dbReference>
<accession>A0A1H3BQV8</accession>
<dbReference type="RefSeq" id="WP_092737315.1">
    <property type="nucleotide sequence ID" value="NZ_FNOV01000001.1"/>
</dbReference>
<keyword evidence="6" id="KW-0325">Glycoprotein</keyword>
<keyword evidence="5" id="KW-1015">Disulfide bond</keyword>
<gene>
    <name evidence="7" type="ORF">SAMN04488069_101388</name>
</gene>
<dbReference type="GO" id="GO:0046872">
    <property type="term" value="F:metal ion binding"/>
    <property type="evidence" value="ECO:0007669"/>
    <property type="project" value="UniProtKB-KW"/>
</dbReference>
<dbReference type="CDD" id="cd11010">
    <property type="entry name" value="S1-P1_nuclease"/>
    <property type="match status" value="1"/>
</dbReference>
<evidence type="ECO:0000256" key="5">
    <source>
        <dbReference type="ARBA" id="ARBA00023157"/>
    </source>
</evidence>
<sequence>MRKLLLPLLLLLLSPLRLWAWGADGHRAIALIAEHHLKRSARQQVQQLLGTENMALVSTWPDEIRYYPEGKDTGPWHYVNSPSGLDHAQYLAELRTNVGPNAYTALQTQMAIMADKSKTTAQRRDALKYVIHIVGDIHQPLHTGHAEDKGGNDVKLKFRGRDTNLHSLWDSGLLDYQGLTYTEIARQYNCGISGPDVRRMQAAPPAEWLWESYQAAELLYPLTPSGTEVRFEYYPAHSVLMRQRIQQAGIRLAGILNDMLS</sequence>
<name>A0A1H3BQV8_9BACT</name>
<dbReference type="GO" id="GO:0003676">
    <property type="term" value="F:nucleic acid binding"/>
    <property type="evidence" value="ECO:0007669"/>
    <property type="project" value="InterPro"/>
</dbReference>
<proteinExistence type="predicted"/>
<evidence type="ECO:0000313" key="8">
    <source>
        <dbReference type="Proteomes" id="UP000199249"/>
    </source>
</evidence>
<reference evidence="8" key="1">
    <citation type="submission" date="2016-10" db="EMBL/GenBank/DDBJ databases">
        <authorList>
            <person name="Varghese N."/>
            <person name="Submissions S."/>
        </authorList>
    </citation>
    <scope>NUCLEOTIDE SEQUENCE [LARGE SCALE GENOMIC DNA]</scope>
    <source>
        <strain evidence="8">CGMCC 1.8975</strain>
    </source>
</reference>
<dbReference type="GO" id="GO:0004519">
    <property type="term" value="F:endonuclease activity"/>
    <property type="evidence" value="ECO:0007669"/>
    <property type="project" value="UniProtKB-KW"/>
</dbReference>
<dbReference type="Proteomes" id="UP000199249">
    <property type="component" value="Unassembled WGS sequence"/>
</dbReference>
<dbReference type="InterPro" id="IPR008947">
    <property type="entry name" value="PLipase_C/P1_nuclease_dom_sf"/>
</dbReference>
<dbReference type="InterPro" id="IPR003154">
    <property type="entry name" value="S1/P1nuclease"/>
</dbReference>
<dbReference type="Gene3D" id="1.10.575.10">
    <property type="entry name" value="P1 Nuclease"/>
    <property type="match status" value="1"/>
</dbReference>
<dbReference type="Pfam" id="PF02265">
    <property type="entry name" value="S1-P1_nuclease"/>
    <property type="match status" value="1"/>
</dbReference>
<dbReference type="PANTHER" id="PTHR33146:SF26">
    <property type="entry name" value="ENDONUCLEASE 4"/>
    <property type="match status" value="1"/>
</dbReference>
<evidence type="ECO:0000256" key="2">
    <source>
        <dbReference type="ARBA" id="ARBA00022723"/>
    </source>
</evidence>
<evidence type="ECO:0000256" key="4">
    <source>
        <dbReference type="ARBA" id="ARBA00022801"/>
    </source>
</evidence>
<evidence type="ECO:0000256" key="6">
    <source>
        <dbReference type="ARBA" id="ARBA00023180"/>
    </source>
</evidence>
<dbReference type="GO" id="GO:0016788">
    <property type="term" value="F:hydrolase activity, acting on ester bonds"/>
    <property type="evidence" value="ECO:0007669"/>
    <property type="project" value="InterPro"/>
</dbReference>
<dbReference type="EMBL" id="FNOV01000001">
    <property type="protein sequence ID" value="SDX44352.1"/>
    <property type="molecule type" value="Genomic_DNA"/>
</dbReference>
<evidence type="ECO:0000256" key="3">
    <source>
        <dbReference type="ARBA" id="ARBA00022759"/>
    </source>
</evidence>
<dbReference type="STRING" id="651662.SAMN04488069_101388"/>
<protein>
    <submittedName>
        <fullName evidence="7">S1/P1 Nuclease</fullName>
    </submittedName>
</protein>
<keyword evidence="3" id="KW-0255">Endonuclease</keyword>
<dbReference type="AlphaFoldDB" id="A0A1H3BQV8"/>
<keyword evidence="4" id="KW-0378">Hydrolase</keyword>
<evidence type="ECO:0000256" key="1">
    <source>
        <dbReference type="ARBA" id="ARBA00022722"/>
    </source>
</evidence>
<keyword evidence="2" id="KW-0479">Metal-binding</keyword>